<comment type="caution">
    <text evidence="2">The sequence shown here is derived from an EMBL/GenBank/DDBJ whole genome shotgun (WGS) entry which is preliminary data.</text>
</comment>
<organism evidence="2 3">
    <name type="scientific">Brachionus plicatilis</name>
    <name type="common">Marine rotifer</name>
    <name type="synonym">Brachionus muelleri</name>
    <dbReference type="NCBI Taxonomy" id="10195"/>
    <lineage>
        <taxon>Eukaryota</taxon>
        <taxon>Metazoa</taxon>
        <taxon>Spiralia</taxon>
        <taxon>Gnathifera</taxon>
        <taxon>Rotifera</taxon>
        <taxon>Eurotatoria</taxon>
        <taxon>Monogononta</taxon>
        <taxon>Pseudotrocha</taxon>
        <taxon>Ploima</taxon>
        <taxon>Brachionidae</taxon>
        <taxon>Brachionus</taxon>
    </lineage>
</organism>
<evidence type="ECO:0000313" key="2">
    <source>
        <dbReference type="EMBL" id="RNA29769.1"/>
    </source>
</evidence>
<sequence>MTLFNTITCRWITYPFNITFIPAIIFVYPLAVYYGPIFNKYRSHLKVRNKKPDHVFIKISENFNKIGGEENYGPKKCCYFDFFFKYFFWPDLKQKNYIIALEVLIQY</sequence>
<gene>
    <name evidence="2" type="ORF">BpHYR1_047183</name>
</gene>
<keyword evidence="1" id="KW-1133">Transmembrane helix</keyword>
<dbReference type="AlphaFoldDB" id="A0A3M7S285"/>
<dbReference type="Proteomes" id="UP000276133">
    <property type="component" value="Unassembled WGS sequence"/>
</dbReference>
<accession>A0A3M7S285</accession>
<proteinExistence type="predicted"/>
<evidence type="ECO:0000313" key="3">
    <source>
        <dbReference type="Proteomes" id="UP000276133"/>
    </source>
</evidence>
<name>A0A3M7S285_BRAPC</name>
<keyword evidence="1" id="KW-0812">Transmembrane</keyword>
<feature type="transmembrane region" description="Helical" evidence="1">
    <location>
        <begin position="12"/>
        <end position="34"/>
    </location>
</feature>
<protein>
    <submittedName>
        <fullName evidence="2">Uncharacterized protein</fullName>
    </submittedName>
</protein>
<reference evidence="2 3" key="1">
    <citation type="journal article" date="2018" name="Sci. Rep.">
        <title>Genomic signatures of local adaptation to the degree of environmental predictability in rotifers.</title>
        <authorList>
            <person name="Franch-Gras L."/>
            <person name="Hahn C."/>
            <person name="Garcia-Roger E.M."/>
            <person name="Carmona M.J."/>
            <person name="Serra M."/>
            <person name="Gomez A."/>
        </authorList>
    </citation>
    <scope>NUCLEOTIDE SEQUENCE [LARGE SCALE GENOMIC DNA]</scope>
    <source>
        <strain evidence="2">HYR1</strain>
    </source>
</reference>
<dbReference type="EMBL" id="REGN01002165">
    <property type="protein sequence ID" value="RNA29769.1"/>
    <property type="molecule type" value="Genomic_DNA"/>
</dbReference>
<evidence type="ECO:0000256" key="1">
    <source>
        <dbReference type="SAM" id="Phobius"/>
    </source>
</evidence>
<keyword evidence="1" id="KW-0472">Membrane</keyword>
<keyword evidence="3" id="KW-1185">Reference proteome</keyword>